<feature type="signal peptide" evidence="1">
    <location>
        <begin position="1"/>
        <end position="28"/>
    </location>
</feature>
<organism evidence="3 4">
    <name type="scientific">Sorangium cellulosum</name>
    <name type="common">Polyangium cellulosum</name>
    <dbReference type="NCBI Taxonomy" id="56"/>
    <lineage>
        <taxon>Bacteria</taxon>
        <taxon>Pseudomonadati</taxon>
        <taxon>Myxococcota</taxon>
        <taxon>Polyangia</taxon>
        <taxon>Polyangiales</taxon>
        <taxon>Polyangiaceae</taxon>
        <taxon>Sorangium</taxon>
    </lineage>
</organism>
<reference evidence="3 4" key="1">
    <citation type="submission" date="2014-02" db="EMBL/GenBank/DDBJ databases">
        <title>The small core and large imbalanced accessory genome model reveals a collaborative survival strategy of Sorangium cellulosum strains in nature.</title>
        <authorList>
            <person name="Han K."/>
            <person name="Peng R."/>
            <person name="Blom J."/>
            <person name="Li Y.-Z."/>
        </authorList>
    </citation>
    <scope>NUCLEOTIDE SEQUENCE [LARGE SCALE GENOMIC DNA]</scope>
    <source>
        <strain evidence="3 4">So0011-07</strain>
    </source>
</reference>
<keyword evidence="1" id="KW-0732">Signal</keyword>
<gene>
    <name evidence="3" type="ORF">BE17_15630</name>
</gene>
<accession>A0A150RZK3</accession>
<evidence type="ECO:0000313" key="4">
    <source>
        <dbReference type="Proteomes" id="UP000075635"/>
    </source>
</evidence>
<dbReference type="InterPro" id="IPR025388">
    <property type="entry name" value="Alginate_export_dom"/>
</dbReference>
<comment type="caution">
    <text evidence="3">The sequence shown here is derived from an EMBL/GenBank/DDBJ whole genome shotgun (WGS) entry which is preliminary data.</text>
</comment>
<protein>
    <recommendedName>
        <fullName evidence="2">Alginate export domain-containing protein</fullName>
    </recommendedName>
</protein>
<name>A0A150RZK3_SORCE</name>
<evidence type="ECO:0000259" key="2">
    <source>
        <dbReference type="Pfam" id="PF13372"/>
    </source>
</evidence>
<feature type="domain" description="Alginate export" evidence="2">
    <location>
        <begin position="271"/>
        <end position="456"/>
    </location>
</feature>
<sequence length="489" mass="51854">MIRSLPFASIALGSAFLAPALAPRTAAAQTSPQSEGVPVGGFTFRPSVELRLRGEFRRYPVDTGGDVYSSNAVLAEGFGGALPPLLDTGNVVRTQWFLAQRARLGLAVERGPVTGVVTLQDARLWGNDDAIFVGAGEPALPDTAPYEAYVDLHTRSGRRAFVRLGRQRIAWGDGRLIGADDETLTARSLDGVRAGVQLGNVDLEAMAVLLAAPGGAPPEVAGTRKPISAGTGTQLYGLNAIWHVAPLLHLEATALARIAREPRPTWITPGDTVVLDARVSGDRRGFRYAVEGAYELGRIATFADDRPLGAFAAAARAELETSLPAHLTFSARGAYATGDEGALEVGARQRRFDPILPDAQDNHGPMGLYAWSNVIEAGGGVRASPFEAMTVAAGYAFVGLASPRGRWVTARLLPVGAAEDNESRTLGHEIDASLSLQPWEPLRLAVGYGLFLFGDGAQAIFLKANRANEDGRPADLQHWAFLQATLRAP</sequence>
<evidence type="ECO:0000313" key="3">
    <source>
        <dbReference type="EMBL" id="KYF85560.1"/>
    </source>
</evidence>
<proteinExistence type="predicted"/>
<dbReference type="Pfam" id="PF13372">
    <property type="entry name" value="Alginate_exp"/>
    <property type="match status" value="2"/>
</dbReference>
<dbReference type="Proteomes" id="UP000075635">
    <property type="component" value="Unassembled WGS sequence"/>
</dbReference>
<dbReference type="InterPro" id="IPR053728">
    <property type="entry name" value="Alginate_Permeability_Chnl"/>
</dbReference>
<feature type="chain" id="PRO_5007568513" description="Alginate export domain-containing protein" evidence="1">
    <location>
        <begin position="29"/>
        <end position="489"/>
    </location>
</feature>
<dbReference type="Gene3D" id="2.40.160.100">
    <property type="match status" value="1"/>
</dbReference>
<feature type="domain" description="Alginate export" evidence="2">
    <location>
        <begin position="112"/>
        <end position="207"/>
    </location>
</feature>
<evidence type="ECO:0000256" key="1">
    <source>
        <dbReference type="SAM" id="SignalP"/>
    </source>
</evidence>
<dbReference type="EMBL" id="JEMB01001678">
    <property type="protein sequence ID" value="KYF85560.1"/>
    <property type="molecule type" value="Genomic_DNA"/>
</dbReference>
<dbReference type="AlphaFoldDB" id="A0A150RZK3"/>